<dbReference type="RefSeq" id="WP_221572583.1">
    <property type="nucleotide sequence ID" value="NZ_JAIGNK010000001.1"/>
</dbReference>
<accession>A0ABS7IWC3</accession>
<name>A0ABS7IWC3_9SPHN</name>
<feature type="signal peptide" evidence="1">
    <location>
        <begin position="1"/>
        <end position="22"/>
    </location>
</feature>
<dbReference type="Proteomes" id="UP000783253">
    <property type="component" value="Unassembled WGS sequence"/>
</dbReference>
<gene>
    <name evidence="2" type="ORF">K3152_03280</name>
</gene>
<feature type="chain" id="PRO_5046268653" description="DUF2059 domain-containing protein" evidence="1">
    <location>
        <begin position="23"/>
        <end position="202"/>
    </location>
</feature>
<keyword evidence="1" id="KW-0732">Signal</keyword>
<sequence>MKLKLILAAGSAAFFAASTPTAAQTEVLQAEIPADELAVARQIIAVMFPDETRDMMFEDIMAQIAGQFSAASMTDPIFEEPGIRAIMDEFFAGLPQRLMPVVRKHLPSMLEATAVAYTREFDLQELQDILAFAQTDTGTHYFGKVTSLLGDPAVAEANQAYFAELQIIQQAVGPEVRARVMDYLEANPDVLDRIQAGRDKAK</sequence>
<evidence type="ECO:0000313" key="3">
    <source>
        <dbReference type="Proteomes" id="UP000783253"/>
    </source>
</evidence>
<comment type="caution">
    <text evidence="2">The sequence shown here is derived from an EMBL/GenBank/DDBJ whole genome shotgun (WGS) entry which is preliminary data.</text>
</comment>
<evidence type="ECO:0000313" key="2">
    <source>
        <dbReference type="EMBL" id="MBX7457259.1"/>
    </source>
</evidence>
<proteinExistence type="predicted"/>
<reference evidence="2 3" key="1">
    <citation type="submission" date="2021-08" db="EMBL/GenBank/DDBJ databases">
        <title>Comparative Genomics Analysis of the Genus Qipengyuania Reveals Extensive Genetic Diversity and Metabolic Versatility, Including the Description of Fifteen Novel Species.</title>
        <authorList>
            <person name="Liu Y."/>
        </authorList>
    </citation>
    <scope>NUCLEOTIDE SEQUENCE [LARGE SCALE GENOMIC DNA]</scope>
    <source>
        <strain evidence="2 3">1NDH17</strain>
    </source>
</reference>
<keyword evidence="3" id="KW-1185">Reference proteome</keyword>
<dbReference type="EMBL" id="JAIGNK010000001">
    <property type="protein sequence ID" value="MBX7457259.1"/>
    <property type="molecule type" value="Genomic_DNA"/>
</dbReference>
<protein>
    <recommendedName>
        <fullName evidence="4">DUF2059 domain-containing protein</fullName>
    </recommendedName>
</protein>
<evidence type="ECO:0000256" key="1">
    <source>
        <dbReference type="SAM" id="SignalP"/>
    </source>
</evidence>
<evidence type="ECO:0008006" key="4">
    <source>
        <dbReference type="Google" id="ProtNLM"/>
    </source>
</evidence>
<organism evidence="2 3">
    <name type="scientific">Qipengyuania polymorpha</name>
    <dbReference type="NCBI Taxonomy" id="2867234"/>
    <lineage>
        <taxon>Bacteria</taxon>
        <taxon>Pseudomonadati</taxon>
        <taxon>Pseudomonadota</taxon>
        <taxon>Alphaproteobacteria</taxon>
        <taxon>Sphingomonadales</taxon>
        <taxon>Erythrobacteraceae</taxon>
        <taxon>Qipengyuania</taxon>
    </lineage>
</organism>